<comment type="caution">
    <text evidence="1">The sequence shown here is derived from an EMBL/GenBank/DDBJ whole genome shotgun (WGS) entry which is preliminary data.</text>
</comment>
<reference evidence="1" key="1">
    <citation type="submission" date="2021-04" db="EMBL/GenBank/DDBJ databases">
        <authorList>
            <person name="Tunstrom K."/>
        </authorList>
    </citation>
    <scope>NUCLEOTIDE SEQUENCE</scope>
</reference>
<keyword evidence="2" id="KW-1185">Reference proteome</keyword>
<accession>A0A8S3WBD9</accession>
<dbReference type="AlphaFoldDB" id="A0A8S3WBD9"/>
<proteinExistence type="predicted"/>
<evidence type="ECO:0000313" key="2">
    <source>
        <dbReference type="Proteomes" id="UP000691718"/>
    </source>
</evidence>
<protein>
    <submittedName>
        <fullName evidence="1">(apollo) hypothetical protein</fullName>
    </submittedName>
</protein>
<sequence>MMSSDDEEDEDDEEFTFVSERPNLFNNLDAKMNDIVDDCNQPAQSLSPAQPSSPVQEFTIRCSPERNVSEKDAVDEAMSSFSLESNVPVEAAVNEPMLPALEEDVPRAQTASYTYTCLST</sequence>
<dbReference type="EMBL" id="CAJQZP010000220">
    <property type="protein sequence ID" value="CAG4949613.1"/>
    <property type="molecule type" value="Genomic_DNA"/>
</dbReference>
<evidence type="ECO:0000313" key="1">
    <source>
        <dbReference type="EMBL" id="CAG4949613.1"/>
    </source>
</evidence>
<dbReference type="Proteomes" id="UP000691718">
    <property type="component" value="Unassembled WGS sequence"/>
</dbReference>
<gene>
    <name evidence="1" type="ORF">PAPOLLO_LOCUS4063</name>
</gene>
<name>A0A8S3WBD9_PARAO</name>
<organism evidence="1 2">
    <name type="scientific">Parnassius apollo</name>
    <name type="common">Apollo butterfly</name>
    <name type="synonym">Papilio apollo</name>
    <dbReference type="NCBI Taxonomy" id="110799"/>
    <lineage>
        <taxon>Eukaryota</taxon>
        <taxon>Metazoa</taxon>
        <taxon>Ecdysozoa</taxon>
        <taxon>Arthropoda</taxon>
        <taxon>Hexapoda</taxon>
        <taxon>Insecta</taxon>
        <taxon>Pterygota</taxon>
        <taxon>Neoptera</taxon>
        <taxon>Endopterygota</taxon>
        <taxon>Lepidoptera</taxon>
        <taxon>Glossata</taxon>
        <taxon>Ditrysia</taxon>
        <taxon>Papilionoidea</taxon>
        <taxon>Papilionidae</taxon>
        <taxon>Parnassiinae</taxon>
        <taxon>Parnassini</taxon>
        <taxon>Parnassius</taxon>
        <taxon>Parnassius</taxon>
    </lineage>
</organism>
<dbReference type="OrthoDB" id="118105at2759"/>